<dbReference type="Ensembl" id="ENSNMLT00000005026.1">
    <property type="protein sequence ID" value="ENSNMLP00000004382.1"/>
    <property type="gene ID" value="ENSNMLG00000003248.1"/>
</dbReference>
<evidence type="ECO:0000256" key="3">
    <source>
        <dbReference type="ARBA" id="ARBA00022530"/>
    </source>
</evidence>
<evidence type="ECO:0000256" key="5">
    <source>
        <dbReference type="ARBA" id="ARBA00022729"/>
    </source>
</evidence>
<evidence type="ECO:0000256" key="10">
    <source>
        <dbReference type="ARBA" id="ARBA00046169"/>
    </source>
</evidence>
<keyword evidence="6" id="KW-0677">Repeat</keyword>
<sequence>SVSNLEFHHLVRFTSALLQAFALGPDHVRVGLLQVGTHAILEFDLDVHTDQESLQKSLGNLRQLQGDTNTEAALGVAHSVLVDSVRDVPKVLLWLTDGVQPGDVEGPMAALKAKGVYVLAIFAVHGNFQVLKRIVSPPVESHLYSVDIYNIEIITEDLREALIKIFSVKRLHLIHLTSHSALLQWCPVLTADSGYYELWLSGAGADSESRRYLSAESSSVELSALHPETSYTAFLQPQSNDRLFNTLSVHFTTMAGEKIQLKTYPAVVFVSDRSPRKVQVSWGPLQPSLIQGYTVEYGTIPRGQPETEYLITVTARHGNGEERAMSVRACTQAEPSPALVDLQLHPMDQGEIQVMWKAHEEGVRGYWLSWDSPKFKNQFLFVAPSVTSLLSLASLKEVASVCLLSIARGEGRLCCALGL</sequence>
<feature type="domain" description="VWFA" evidence="11">
    <location>
        <begin position="1"/>
        <end position="162"/>
    </location>
</feature>
<dbReference type="SUPFAM" id="SSF53300">
    <property type="entry name" value="vWA-like"/>
    <property type="match status" value="1"/>
</dbReference>
<evidence type="ECO:0000256" key="6">
    <source>
        <dbReference type="ARBA" id="ARBA00022737"/>
    </source>
</evidence>
<dbReference type="SMART" id="SM00060">
    <property type="entry name" value="FN3"/>
    <property type="match status" value="2"/>
</dbReference>
<dbReference type="InterPro" id="IPR002035">
    <property type="entry name" value="VWF_A"/>
</dbReference>
<dbReference type="InterPro" id="IPR013783">
    <property type="entry name" value="Ig-like_fold"/>
</dbReference>
<dbReference type="PANTHER" id="PTHR24020">
    <property type="entry name" value="COLLAGEN ALPHA"/>
    <property type="match status" value="1"/>
</dbReference>
<dbReference type="SMART" id="SM00327">
    <property type="entry name" value="VWA"/>
    <property type="match status" value="1"/>
</dbReference>
<dbReference type="Pfam" id="PF00092">
    <property type="entry name" value="VWA"/>
    <property type="match status" value="1"/>
</dbReference>
<dbReference type="PROSITE" id="PS50234">
    <property type="entry name" value="VWFA"/>
    <property type="match status" value="1"/>
</dbReference>
<dbReference type="Gene3D" id="2.60.40.10">
    <property type="entry name" value="Immunoglobulins"/>
    <property type="match status" value="1"/>
</dbReference>
<reference evidence="12" key="2">
    <citation type="submission" date="2025-09" db="UniProtKB">
        <authorList>
            <consortium name="Ensembl"/>
        </authorList>
    </citation>
    <scope>IDENTIFICATION</scope>
</reference>
<dbReference type="SUPFAM" id="SSF49265">
    <property type="entry name" value="Fibronectin type III"/>
    <property type="match status" value="1"/>
</dbReference>
<organism evidence="12 13">
    <name type="scientific">Neogobius melanostomus</name>
    <name type="common">round goby</name>
    <dbReference type="NCBI Taxonomy" id="47308"/>
    <lineage>
        <taxon>Eukaryota</taxon>
        <taxon>Metazoa</taxon>
        <taxon>Chordata</taxon>
        <taxon>Craniata</taxon>
        <taxon>Vertebrata</taxon>
        <taxon>Euteleostomi</taxon>
        <taxon>Actinopterygii</taxon>
        <taxon>Neopterygii</taxon>
        <taxon>Teleostei</taxon>
        <taxon>Neoteleostei</taxon>
        <taxon>Acanthomorphata</taxon>
        <taxon>Gobiaria</taxon>
        <taxon>Gobiiformes</taxon>
        <taxon>Gobioidei</taxon>
        <taxon>Gobiidae</taxon>
        <taxon>Benthophilinae</taxon>
        <taxon>Neogobiini</taxon>
        <taxon>Neogobius</taxon>
    </lineage>
</organism>
<dbReference type="Gene3D" id="3.40.50.410">
    <property type="entry name" value="von Willebrand factor, type A domain"/>
    <property type="match status" value="1"/>
</dbReference>
<keyword evidence="7" id="KW-0084">Basement membrane</keyword>
<keyword evidence="13" id="KW-1185">Reference proteome</keyword>
<comment type="function">
    <text evidence="10">Promotes matrix assembly. Involved in the organization of skeletal muscles and in the formation of neuromuscular junctions.</text>
</comment>
<dbReference type="InterPro" id="IPR036116">
    <property type="entry name" value="FN3_sf"/>
</dbReference>
<evidence type="ECO:0000259" key="11">
    <source>
        <dbReference type="PROSITE" id="PS50234"/>
    </source>
</evidence>
<dbReference type="PANTHER" id="PTHR24020:SF77">
    <property type="entry name" value="VON WILLEBRAND FACTOR A DOMAIN-CONTAINING PROTEIN 1"/>
    <property type="match status" value="1"/>
</dbReference>
<keyword evidence="4" id="KW-0597">Phosphoprotein</keyword>
<proteinExistence type="predicted"/>
<evidence type="ECO:0000256" key="9">
    <source>
        <dbReference type="ARBA" id="ARBA00029542"/>
    </source>
</evidence>
<evidence type="ECO:0000256" key="7">
    <source>
        <dbReference type="ARBA" id="ARBA00022869"/>
    </source>
</evidence>
<evidence type="ECO:0000256" key="2">
    <source>
        <dbReference type="ARBA" id="ARBA00022525"/>
    </source>
</evidence>
<keyword evidence="2" id="KW-0964">Secreted</keyword>
<evidence type="ECO:0000256" key="8">
    <source>
        <dbReference type="ARBA" id="ARBA00023157"/>
    </source>
</evidence>
<evidence type="ECO:0000313" key="12">
    <source>
        <dbReference type="Ensembl" id="ENSNMLP00000004382.1"/>
    </source>
</evidence>
<reference evidence="12" key="1">
    <citation type="submission" date="2025-08" db="UniProtKB">
        <authorList>
            <consortium name="Ensembl"/>
        </authorList>
    </citation>
    <scope>IDENTIFICATION</scope>
</reference>
<dbReference type="AlphaFoldDB" id="A0A8C6WFW7"/>
<dbReference type="CDD" id="cd00063">
    <property type="entry name" value="FN3"/>
    <property type="match status" value="1"/>
</dbReference>
<dbReference type="InterPro" id="IPR003961">
    <property type="entry name" value="FN3_dom"/>
</dbReference>
<dbReference type="GO" id="GO:0005604">
    <property type="term" value="C:basement membrane"/>
    <property type="evidence" value="ECO:0007669"/>
    <property type="project" value="UniProtKB-SubCell"/>
</dbReference>
<keyword evidence="3" id="KW-0272">Extracellular matrix</keyword>
<protein>
    <recommendedName>
        <fullName evidence="9">von Willebrand factor A domain-containing protein 1</fullName>
    </recommendedName>
</protein>
<keyword evidence="8" id="KW-1015">Disulfide bond</keyword>
<keyword evidence="5" id="KW-0732">Signal</keyword>
<dbReference type="InterPro" id="IPR036465">
    <property type="entry name" value="vWFA_dom_sf"/>
</dbReference>
<evidence type="ECO:0000256" key="1">
    <source>
        <dbReference type="ARBA" id="ARBA00004302"/>
    </source>
</evidence>
<dbReference type="Proteomes" id="UP000694523">
    <property type="component" value="Unplaced"/>
</dbReference>
<name>A0A8C6WFW7_9GOBI</name>
<evidence type="ECO:0000256" key="4">
    <source>
        <dbReference type="ARBA" id="ARBA00022553"/>
    </source>
</evidence>
<accession>A0A8C6WFW7</accession>
<dbReference type="InterPro" id="IPR050525">
    <property type="entry name" value="ECM_Assembly_Org"/>
</dbReference>
<comment type="subcellular location">
    <subcellularLocation>
        <location evidence="1">Secreted</location>
        <location evidence="1">Extracellular space</location>
        <location evidence="1">Extracellular matrix</location>
        <location evidence="1">Basement membrane</location>
    </subcellularLocation>
</comment>
<evidence type="ECO:0000313" key="13">
    <source>
        <dbReference type="Proteomes" id="UP000694523"/>
    </source>
</evidence>